<keyword evidence="2" id="KW-1185">Reference proteome</keyword>
<evidence type="ECO:0000313" key="1">
    <source>
        <dbReference type="EMBL" id="MCI51435.1"/>
    </source>
</evidence>
<comment type="caution">
    <text evidence="1">The sequence shown here is derived from an EMBL/GenBank/DDBJ whole genome shotgun (WGS) entry which is preliminary data.</text>
</comment>
<proteinExistence type="predicted"/>
<name>A0A392STS4_9FABA</name>
<dbReference type="EMBL" id="LXQA010431830">
    <property type="protein sequence ID" value="MCI51435.1"/>
    <property type="molecule type" value="Genomic_DNA"/>
</dbReference>
<sequence length="77" mass="8557">MLRYAQFILWEGFWFRTLAQRAARAGASRSALVLRQFCFWHLRNAQLGMARRAALPCISDFVSGVGAARAGGLRGAQ</sequence>
<protein>
    <submittedName>
        <fullName evidence="1">Uncharacterized protein</fullName>
    </submittedName>
</protein>
<organism evidence="1 2">
    <name type="scientific">Trifolium medium</name>
    <dbReference type="NCBI Taxonomy" id="97028"/>
    <lineage>
        <taxon>Eukaryota</taxon>
        <taxon>Viridiplantae</taxon>
        <taxon>Streptophyta</taxon>
        <taxon>Embryophyta</taxon>
        <taxon>Tracheophyta</taxon>
        <taxon>Spermatophyta</taxon>
        <taxon>Magnoliopsida</taxon>
        <taxon>eudicotyledons</taxon>
        <taxon>Gunneridae</taxon>
        <taxon>Pentapetalae</taxon>
        <taxon>rosids</taxon>
        <taxon>fabids</taxon>
        <taxon>Fabales</taxon>
        <taxon>Fabaceae</taxon>
        <taxon>Papilionoideae</taxon>
        <taxon>50 kb inversion clade</taxon>
        <taxon>NPAAA clade</taxon>
        <taxon>Hologalegina</taxon>
        <taxon>IRL clade</taxon>
        <taxon>Trifolieae</taxon>
        <taxon>Trifolium</taxon>
    </lineage>
</organism>
<evidence type="ECO:0000313" key="2">
    <source>
        <dbReference type="Proteomes" id="UP000265520"/>
    </source>
</evidence>
<feature type="non-terminal residue" evidence="1">
    <location>
        <position position="77"/>
    </location>
</feature>
<accession>A0A392STS4</accession>
<dbReference type="Proteomes" id="UP000265520">
    <property type="component" value="Unassembled WGS sequence"/>
</dbReference>
<reference evidence="1 2" key="1">
    <citation type="journal article" date="2018" name="Front. Plant Sci.">
        <title>Red Clover (Trifolium pratense) and Zigzag Clover (T. medium) - A Picture of Genomic Similarities and Differences.</title>
        <authorList>
            <person name="Dluhosova J."/>
            <person name="Istvanek J."/>
            <person name="Nedelnik J."/>
            <person name="Repkova J."/>
        </authorList>
    </citation>
    <scope>NUCLEOTIDE SEQUENCE [LARGE SCALE GENOMIC DNA]</scope>
    <source>
        <strain evidence="2">cv. 10/8</strain>
        <tissue evidence="1">Leaf</tissue>
    </source>
</reference>
<dbReference type="AlphaFoldDB" id="A0A392STS4"/>